<keyword evidence="5" id="KW-1185">Reference proteome</keyword>
<keyword evidence="2" id="KW-0547">Nucleotide-binding</keyword>
<dbReference type="Proteomes" id="UP001497482">
    <property type="component" value="Chromosome 11"/>
</dbReference>
<evidence type="ECO:0000313" key="4">
    <source>
        <dbReference type="EMBL" id="CAL1574285.1"/>
    </source>
</evidence>
<dbReference type="EC" id="2.7.1.-" evidence="2"/>
<dbReference type="GO" id="GO:0008865">
    <property type="term" value="F:fructokinase activity"/>
    <property type="evidence" value="ECO:0007669"/>
    <property type="project" value="TreeGrafter"/>
</dbReference>
<dbReference type="AlphaFoldDB" id="A0AAV2JCB4"/>
<protein>
    <recommendedName>
        <fullName evidence="2">Phosphotransferase</fullName>
        <ecNumber evidence="2">2.7.1.-</ecNumber>
    </recommendedName>
</protein>
<gene>
    <name evidence="4" type="ORF">KC01_LOCUS6022</name>
</gene>
<dbReference type="GO" id="GO:0005536">
    <property type="term" value="F:D-glucose binding"/>
    <property type="evidence" value="ECO:0007669"/>
    <property type="project" value="InterPro"/>
</dbReference>
<dbReference type="GO" id="GO:0001678">
    <property type="term" value="P:intracellular glucose homeostasis"/>
    <property type="evidence" value="ECO:0007669"/>
    <property type="project" value="InterPro"/>
</dbReference>
<dbReference type="GO" id="GO:0006006">
    <property type="term" value="P:glucose metabolic process"/>
    <property type="evidence" value="ECO:0007669"/>
    <property type="project" value="TreeGrafter"/>
</dbReference>
<dbReference type="PROSITE" id="PS51748">
    <property type="entry name" value="HEXOKINASE_2"/>
    <property type="match status" value="1"/>
</dbReference>
<reference evidence="4 5" key="1">
    <citation type="submission" date="2024-04" db="EMBL/GenBank/DDBJ databases">
        <authorList>
            <person name="Waldvogel A.-M."/>
            <person name="Schoenle A."/>
        </authorList>
    </citation>
    <scope>NUCLEOTIDE SEQUENCE [LARGE SCALE GENOMIC DNA]</scope>
</reference>
<dbReference type="SUPFAM" id="SSF53067">
    <property type="entry name" value="Actin-like ATPase domain"/>
    <property type="match status" value="1"/>
</dbReference>
<proteinExistence type="inferred from homology"/>
<dbReference type="InterPro" id="IPR022673">
    <property type="entry name" value="Hexokinase_C"/>
</dbReference>
<comment type="similarity">
    <text evidence="2">Belongs to the hexokinase family.</text>
</comment>
<keyword evidence="2" id="KW-0324">Glycolysis</keyword>
<dbReference type="GO" id="GO:0005524">
    <property type="term" value="F:ATP binding"/>
    <property type="evidence" value="ECO:0007669"/>
    <property type="project" value="UniProtKB-UniRule"/>
</dbReference>
<dbReference type="GO" id="GO:0005829">
    <property type="term" value="C:cytosol"/>
    <property type="evidence" value="ECO:0007669"/>
    <property type="project" value="TreeGrafter"/>
</dbReference>
<dbReference type="InterPro" id="IPR001312">
    <property type="entry name" value="Hexokinase"/>
</dbReference>
<feature type="domain" description="Hexokinase C-terminal" evidence="3">
    <location>
        <begin position="1"/>
        <end position="164"/>
    </location>
</feature>
<dbReference type="PRINTS" id="PR00475">
    <property type="entry name" value="HEXOKINASE"/>
</dbReference>
<dbReference type="InterPro" id="IPR043129">
    <property type="entry name" value="ATPase_NBD"/>
</dbReference>
<dbReference type="Gene3D" id="3.40.367.20">
    <property type="match status" value="1"/>
</dbReference>
<dbReference type="GO" id="GO:0004340">
    <property type="term" value="F:glucokinase activity"/>
    <property type="evidence" value="ECO:0007669"/>
    <property type="project" value="TreeGrafter"/>
</dbReference>
<evidence type="ECO:0000256" key="1">
    <source>
        <dbReference type="ARBA" id="ARBA00004888"/>
    </source>
</evidence>
<keyword evidence="2" id="KW-0067">ATP-binding</keyword>
<evidence type="ECO:0000313" key="5">
    <source>
        <dbReference type="Proteomes" id="UP001497482"/>
    </source>
</evidence>
<dbReference type="EMBL" id="OZ035833">
    <property type="protein sequence ID" value="CAL1574285.1"/>
    <property type="molecule type" value="Genomic_DNA"/>
</dbReference>
<dbReference type="GO" id="GO:0006096">
    <property type="term" value="P:glycolytic process"/>
    <property type="evidence" value="ECO:0007669"/>
    <property type="project" value="UniProtKB-KW"/>
</dbReference>
<accession>A0AAV2JCB4</accession>
<dbReference type="Pfam" id="PF03727">
    <property type="entry name" value="Hexokinase_2"/>
    <property type="match status" value="1"/>
</dbReference>
<name>A0AAV2JCB4_KNICA</name>
<evidence type="ECO:0000256" key="2">
    <source>
        <dbReference type="RuleBase" id="RU362007"/>
    </source>
</evidence>
<comment type="pathway">
    <text evidence="1">Carbohydrate degradation; glycolysis; D-glyceraldehyde 3-phosphate and glycerone phosphate from D-glucose: step 1/4.</text>
</comment>
<keyword evidence="2" id="KW-0808">Transferase</keyword>
<evidence type="ECO:0000259" key="3">
    <source>
        <dbReference type="Pfam" id="PF03727"/>
    </source>
</evidence>
<sequence>MISGMYLGEIVRLLLVRMAQDGLLFQGQVSDQLQTPGAFTTSFISEVEEEGSGPQHTERILTGLSLRWSAVDLRAVCLVCDAVSSRAARLCAAALAAVANRIRTNRGLQQFQTTVAVDGTVYKKHPNFKAELQDVVQDLAPQCTLDFLVSVDGSGKGAAMVTAVAQRNAAQSHLIDDEEDEDQDQN</sequence>
<dbReference type="PANTHER" id="PTHR19443">
    <property type="entry name" value="HEXOKINASE"/>
    <property type="match status" value="1"/>
</dbReference>
<dbReference type="PANTHER" id="PTHR19443:SF84">
    <property type="entry name" value="PHOSPHOTRANSFERASE"/>
    <property type="match status" value="1"/>
</dbReference>
<keyword evidence="2" id="KW-0418">Kinase</keyword>
<organism evidence="4 5">
    <name type="scientific">Knipowitschia caucasica</name>
    <name type="common">Caucasian dwarf goby</name>
    <name type="synonym">Pomatoschistus caucasicus</name>
    <dbReference type="NCBI Taxonomy" id="637954"/>
    <lineage>
        <taxon>Eukaryota</taxon>
        <taxon>Metazoa</taxon>
        <taxon>Chordata</taxon>
        <taxon>Craniata</taxon>
        <taxon>Vertebrata</taxon>
        <taxon>Euteleostomi</taxon>
        <taxon>Actinopterygii</taxon>
        <taxon>Neopterygii</taxon>
        <taxon>Teleostei</taxon>
        <taxon>Neoteleostei</taxon>
        <taxon>Acanthomorphata</taxon>
        <taxon>Gobiaria</taxon>
        <taxon>Gobiiformes</taxon>
        <taxon>Gobioidei</taxon>
        <taxon>Gobiidae</taxon>
        <taxon>Gobiinae</taxon>
        <taxon>Knipowitschia</taxon>
    </lineage>
</organism>
<dbReference type="GO" id="GO:0005739">
    <property type="term" value="C:mitochondrion"/>
    <property type="evidence" value="ECO:0007669"/>
    <property type="project" value="TreeGrafter"/>
</dbReference>